<accession>A0A6J6UX24</accession>
<gene>
    <name evidence="1" type="ORF">UFOPK2761_02899</name>
</gene>
<sequence length="473" mass="47852">MRRPVGRPSALAVVAVVAPLLTVGAALLTDTRVGPDGPGDRAPEEVALTSATLVCPTGQGGGVLVASDADPDAAGGSEGRVTALVGKEEREVEIVPGAATRLDDADEVAGSGSSAPGLVAQRYGGPGLRAVDCPATSSDQWFTGVGAGAEHRSVLELHNPDEGPATATITVLGQSGPVGAGGELRGVSVAGGATTRIELGSAIPKREELTLRVTTDRGRLAATVIDSFVPVGRGETIKEYLAGQREPATSQLLLGLPADVEEPAVVVANTSDSAARVSLRLVTAESTFAPTGLEEVLVDPQSVRRFSLSRVLGSDVAEGVLGIEVVSSQPTTASFRGRVDGDLLTVVPQGPVVTATLVPVPLPGARLVLGGAEALGTVTVLALDERGREVDERVVEVGPDLAVEVPVPDGATLLRVVPRGTAVQGVLRLRSGAGAAVVGLRELVRVGLVPDVRPGLVVPGQPRQPDQSGSSGE</sequence>
<proteinExistence type="predicted"/>
<dbReference type="Pfam" id="PF18986">
    <property type="entry name" value="DUF5719"/>
    <property type="match status" value="1"/>
</dbReference>
<dbReference type="AlphaFoldDB" id="A0A6J6UX24"/>
<reference evidence="1" key="1">
    <citation type="submission" date="2020-05" db="EMBL/GenBank/DDBJ databases">
        <authorList>
            <person name="Chiriac C."/>
            <person name="Salcher M."/>
            <person name="Ghai R."/>
            <person name="Kavagutti S V."/>
        </authorList>
    </citation>
    <scope>NUCLEOTIDE SEQUENCE</scope>
</reference>
<dbReference type="InterPro" id="IPR043777">
    <property type="entry name" value="DUF5719"/>
</dbReference>
<protein>
    <submittedName>
        <fullName evidence="1">Unannotated protein</fullName>
    </submittedName>
</protein>
<name>A0A6J6UX24_9ZZZZ</name>
<evidence type="ECO:0000313" key="1">
    <source>
        <dbReference type="EMBL" id="CAB4764342.1"/>
    </source>
</evidence>
<organism evidence="1">
    <name type="scientific">freshwater metagenome</name>
    <dbReference type="NCBI Taxonomy" id="449393"/>
    <lineage>
        <taxon>unclassified sequences</taxon>
        <taxon>metagenomes</taxon>
        <taxon>ecological metagenomes</taxon>
    </lineage>
</organism>
<dbReference type="EMBL" id="CAEZYQ010000029">
    <property type="protein sequence ID" value="CAB4764342.1"/>
    <property type="molecule type" value="Genomic_DNA"/>
</dbReference>